<name>A0A1M6LVE4_9FIRM</name>
<evidence type="ECO:0000313" key="2">
    <source>
        <dbReference type="EMBL" id="SHJ75125.1"/>
    </source>
</evidence>
<organism evidence="2 3">
    <name type="scientific">Hespellia stercorisuis DSM 15480</name>
    <dbReference type="NCBI Taxonomy" id="1121950"/>
    <lineage>
        <taxon>Bacteria</taxon>
        <taxon>Bacillati</taxon>
        <taxon>Bacillota</taxon>
        <taxon>Clostridia</taxon>
        <taxon>Lachnospirales</taxon>
        <taxon>Lachnospiraceae</taxon>
        <taxon>Hespellia</taxon>
    </lineage>
</organism>
<keyword evidence="1" id="KW-1133">Transmembrane helix</keyword>
<reference evidence="2 3" key="1">
    <citation type="submission" date="2016-11" db="EMBL/GenBank/DDBJ databases">
        <authorList>
            <person name="Jaros S."/>
            <person name="Januszkiewicz K."/>
            <person name="Wedrychowicz H."/>
        </authorList>
    </citation>
    <scope>NUCLEOTIDE SEQUENCE [LARGE SCALE GENOMIC DNA]</scope>
    <source>
        <strain evidence="2 3">DSM 15480</strain>
    </source>
</reference>
<feature type="transmembrane region" description="Helical" evidence="1">
    <location>
        <begin position="249"/>
        <end position="267"/>
    </location>
</feature>
<gene>
    <name evidence="2" type="ORF">SAMN02745243_01275</name>
</gene>
<dbReference type="Proteomes" id="UP000184301">
    <property type="component" value="Unassembled WGS sequence"/>
</dbReference>
<dbReference type="AlphaFoldDB" id="A0A1M6LVE4"/>
<protein>
    <recommendedName>
        <fullName evidence="4">Zinc-ribbon domain-containing protein</fullName>
    </recommendedName>
</protein>
<keyword evidence="3" id="KW-1185">Reference proteome</keyword>
<accession>A0A1M6LVE4</accession>
<keyword evidence="1" id="KW-0472">Membrane</keyword>
<proteinExistence type="predicted"/>
<sequence length="373" mass="43577">MESERDKIDFDDEQSLKNGLLQVDKTEKRLGFPNPKLRRDIEEKLEFIDKTEKSVCTIKIDDINTYSTVDGKRIICESRELAVEARKVRAEMVQLAEVVANNRKNSDNLKRLYVQLQELNSKFQLGNDMLVTLEKMIADLDASKFMVNGVRYETVEEADEVRKRTVEKNTFDSVEEAAIYRGEHEQLVEILNRKLPDLDAKIQAYKEIVNKKWTHEKSRKEIQEYAEQIKEEYYQMVSGTQEKGLTSKFILKLILWALLCLIALLIGLPRLLYSGWFMKIVIIIIYYNIYVKVKDCIEDYILDKEIDNDTRNDIIMARRLIEEKNGKLLLRGTNICIGDIALTKTNRIYCTKCGQEIEETWLVCPCCGYEILR</sequence>
<evidence type="ECO:0008006" key="4">
    <source>
        <dbReference type="Google" id="ProtNLM"/>
    </source>
</evidence>
<dbReference type="STRING" id="1121950.SAMN02745243_01275"/>
<evidence type="ECO:0000256" key="1">
    <source>
        <dbReference type="SAM" id="Phobius"/>
    </source>
</evidence>
<feature type="transmembrane region" description="Helical" evidence="1">
    <location>
        <begin position="273"/>
        <end position="291"/>
    </location>
</feature>
<evidence type="ECO:0000313" key="3">
    <source>
        <dbReference type="Proteomes" id="UP000184301"/>
    </source>
</evidence>
<keyword evidence="1" id="KW-0812">Transmembrane</keyword>
<dbReference type="EMBL" id="FQZY01000016">
    <property type="protein sequence ID" value="SHJ75125.1"/>
    <property type="molecule type" value="Genomic_DNA"/>
</dbReference>